<dbReference type="GO" id="GO:0006434">
    <property type="term" value="P:seryl-tRNA aminoacylation"/>
    <property type="evidence" value="ECO:0007669"/>
    <property type="project" value="UniProtKB-UniRule"/>
</dbReference>
<evidence type="ECO:0000256" key="11">
    <source>
        <dbReference type="ARBA" id="ARBA00048823"/>
    </source>
</evidence>
<dbReference type="PROSITE" id="PS50862">
    <property type="entry name" value="AA_TRNA_LIGASE_II"/>
    <property type="match status" value="1"/>
</dbReference>
<dbReference type="InterPro" id="IPR006195">
    <property type="entry name" value="aa-tRNA-synth_II"/>
</dbReference>
<comment type="caution">
    <text evidence="17">The sequence shown here is derived from an EMBL/GenBank/DDBJ whole genome shotgun (WGS) entry which is preliminary data.</text>
</comment>
<evidence type="ECO:0000256" key="1">
    <source>
        <dbReference type="ARBA" id="ARBA00004496"/>
    </source>
</evidence>
<keyword evidence="5 12" id="KW-0436">Ligase</keyword>
<dbReference type="PRINTS" id="PR00981">
    <property type="entry name" value="TRNASYNTHSER"/>
</dbReference>
<comment type="domain">
    <text evidence="12">Consists of two distinct domains, a catalytic core and a N-terminal extension that is involved in tRNA binding.</text>
</comment>
<dbReference type="PANTHER" id="PTHR43697">
    <property type="entry name" value="SERYL-TRNA SYNTHETASE"/>
    <property type="match status" value="1"/>
</dbReference>
<dbReference type="SUPFAM" id="SSF46589">
    <property type="entry name" value="tRNA-binding arm"/>
    <property type="match status" value="1"/>
</dbReference>
<dbReference type="InterPro" id="IPR045864">
    <property type="entry name" value="aa-tRNA-synth_II/BPL/LPL"/>
</dbReference>
<comment type="subunit">
    <text evidence="12">Homodimer. The tRNA molecule binds across the dimer.</text>
</comment>
<dbReference type="InterPro" id="IPR002314">
    <property type="entry name" value="aa-tRNA-synt_IIb"/>
</dbReference>
<comment type="similarity">
    <text evidence="3 12">Belongs to the class-II aminoacyl-tRNA synthetase family. Type-1 seryl-tRNA synthetase subfamily.</text>
</comment>
<dbReference type="GO" id="GO:0004828">
    <property type="term" value="F:serine-tRNA ligase activity"/>
    <property type="evidence" value="ECO:0007669"/>
    <property type="project" value="UniProtKB-UniRule"/>
</dbReference>
<dbReference type="AlphaFoldDB" id="A0A3D9S112"/>
<dbReference type="GO" id="GO:0140096">
    <property type="term" value="F:catalytic activity, acting on a protein"/>
    <property type="evidence" value="ECO:0007669"/>
    <property type="project" value="UniProtKB-ARBA"/>
</dbReference>
<dbReference type="OrthoDB" id="9804647at2"/>
<dbReference type="InterPro" id="IPR002317">
    <property type="entry name" value="Ser-tRNA-ligase_type_1"/>
</dbReference>
<evidence type="ECO:0000313" key="18">
    <source>
        <dbReference type="Proteomes" id="UP000256304"/>
    </source>
</evidence>
<feature type="domain" description="Aminoacyl-transfer RNA synthetases class-II family profile" evidence="16">
    <location>
        <begin position="138"/>
        <end position="410"/>
    </location>
</feature>
<dbReference type="GO" id="GO:0005524">
    <property type="term" value="F:ATP binding"/>
    <property type="evidence" value="ECO:0007669"/>
    <property type="project" value="UniProtKB-UniRule"/>
</dbReference>
<dbReference type="NCBIfam" id="TIGR00414">
    <property type="entry name" value="serS"/>
    <property type="match status" value="1"/>
</dbReference>
<feature type="binding site" evidence="12 14">
    <location>
        <begin position="349"/>
        <end position="352"/>
    </location>
    <ligand>
        <name>ATP</name>
        <dbReference type="ChEBI" id="CHEBI:30616"/>
    </ligand>
</feature>
<comment type="catalytic activity">
    <reaction evidence="11 12">
        <text>tRNA(Ser) + L-serine + ATP = L-seryl-tRNA(Ser) + AMP + diphosphate + H(+)</text>
        <dbReference type="Rhea" id="RHEA:12292"/>
        <dbReference type="Rhea" id="RHEA-COMP:9669"/>
        <dbReference type="Rhea" id="RHEA-COMP:9703"/>
        <dbReference type="ChEBI" id="CHEBI:15378"/>
        <dbReference type="ChEBI" id="CHEBI:30616"/>
        <dbReference type="ChEBI" id="CHEBI:33019"/>
        <dbReference type="ChEBI" id="CHEBI:33384"/>
        <dbReference type="ChEBI" id="CHEBI:78442"/>
        <dbReference type="ChEBI" id="CHEBI:78533"/>
        <dbReference type="ChEBI" id="CHEBI:456215"/>
        <dbReference type="EC" id="6.1.1.11"/>
    </reaction>
</comment>
<keyword evidence="9 12" id="KW-0030">Aminoacyl-tRNA synthetase</keyword>
<evidence type="ECO:0000256" key="13">
    <source>
        <dbReference type="PIRSR" id="PIRSR001529-1"/>
    </source>
</evidence>
<dbReference type="PIRSF" id="PIRSF001529">
    <property type="entry name" value="Ser-tRNA-synth_IIa"/>
    <property type="match status" value="1"/>
</dbReference>
<keyword evidence="4 12" id="KW-0963">Cytoplasm</keyword>
<feature type="binding site" evidence="13">
    <location>
        <position position="383"/>
    </location>
    <ligand>
        <name>L-serine</name>
        <dbReference type="ChEBI" id="CHEBI:33384"/>
    </ligand>
</feature>
<feature type="binding site" evidence="13">
    <location>
        <position position="231"/>
    </location>
    <ligand>
        <name>L-serine</name>
        <dbReference type="ChEBI" id="CHEBI:33384"/>
    </ligand>
</feature>
<comment type="catalytic activity">
    <reaction evidence="10 12">
        <text>tRNA(Sec) + L-serine + ATP = L-seryl-tRNA(Sec) + AMP + diphosphate + H(+)</text>
        <dbReference type="Rhea" id="RHEA:42580"/>
        <dbReference type="Rhea" id="RHEA-COMP:9742"/>
        <dbReference type="Rhea" id="RHEA-COMP:10128"/>
        <dbReference type="ChEBI" id="CHEBI:15378"/>
        <dbReference type="ChEBI" id="CHEBI:30616"/>
        <dbReference type="ChEBI" id="CHEBI:33019"/>
        <dbReference type="ChEBI" id="CHEBI:33384"/>
        <dbReference type="ChEBI" id="CHEBI:78442"/>
        <dbReference type="ChEBI" id="CHEBI:78533"/>
        <dbReference type="ChEBI" id="CHEBI:456215"/>
        <dbReference type="EC" id="6.1.1.11"/>
    </reaction>
</comment>
<evidence type="ECO:0000256" key="4">
    <source>
        <dbReference type="ARBA" id="ARBA00022490"/>
    </source>
</evidence>
<dbReference type="GO" id="GO:0016260">
    <property type="term" value="P:selenocysteine biosynthetic process"/>
    <property type="evidence" value="ECO:0007669"/>
    <property type="project" value="UniProtKB-UniRule"/>
</dbReference>
<proteinExistence type="inferred from homology"/>
<comment type="subcellular location">
    <subcellularLocation>
        <location evidence="1 12">Cytoplasm</location>
    </subcellularLocation>
</comment>
<dbReference type="CDD" id="cd00770">
    <property type="entry name" value="SerRS_core"/>
    <property type="match status" value="1"/>
</dbReference>
<feature type="binding site" evidence="12 13">
    <location>
        <position position="285"/>
    </location>
    <ligand>
        <name>L-serine</name>
        <dbReference type="ChEBI" id="CHEBI:33384"/>
    </ligand>
</feature>
<dbReference type="SUPFAM" id="SSF55681">
    <property type="entry name" value="Class II aaRS and biotin synthetases"/>
    <property type="match status" value="1"/>
</dbReference>
<comment type="caution">
    <text evidence="12">Lacks conserved residue(s) required for the propagation of feature annotation.</text>
</comment>
<reference evidence="17 18" key="1">
    <citation type="submission" date="2018-08" db="EMBL/GenBank/DDBJ databases">
        <title>Genomic Encyclopedia of Type Strains, Phase III (KMG-III): the genomes of soil and plant-associated and newly described type strains.</title>
        <authorList>
            <person name="Whitman W."/>
        </authorList>
    </citation>
    <scope>NUCLEOTIDE SEQUENCE [LARGE SCALE GENOMIC DNA]</scope>
    <source>
        <strain evidence="17 18">CGMCC 1.10966</strain>
    </source>
</reference>
<keyword evidence="7 12" id="KW-0067">ATP-binding</keyword>
<feature type="coiled-coil region" evidence="15">
    <location>
        <begin position="45"/>
        <end position="103"/>
    </location>
</feature>
<comment type="function">
    <text evidence="12">Catalyzes the attachment of serine to tRNA(Ser). Is also able to aminoacylate tRNA(Sec) with serine, to form the misacylated tRNA L-seryl-tRNA(Sec), which will be further converted into selenocysteinyl-tRNA(Sec).</text>
</comment>
<evidence type="ECO:0000256" key="15">
    <source>
        <dbReference type="SAM" id="Coils"/>
    </source>
</evidence>
<dbReference type="Pfam" id="PF02403">
    <property type="entry name" value="Seryl_tRNA_N"/>
    <property type="match status" value="1"/>
</dbReference>
<dbReference type="EC" id="6.1.1.11" evidence="12"/>
<protein>
    <recommendedName>
        <fullName evidence="12">Serine--tRNA ligase</fullName>
        <ecNumber evidence="12">6.1.1.11</ecNumber>
    </recommendedName>
    <alternativeName>
        <fullName evidence="12">Seryl-tRNA synthetase</fullName>
        <shortName evidence="12">SerRS</shortName>
    </alternativeName>
    <alternativeName>
        <fullName evidence="12">Seryl-tRNA(Ser/Sec) synthetase</fullName>
    </alternativeName>
</protein>
<comment type="pathway">
    <text evidence="2 12">Aminoacyl-tRNA biosynthesis; selenocysteinyl-tRNA(Sec) biosynthesis; L-seryl-tRNA(Sec) from L-serine and tRNA(Sec): step 1/1.</text>
</comment>
<feature type="binding site" evidence="12 14">
    <location>
        <begin position="262"/>
        <end position="264"/>
    </location>
    <ligand>
        <name>ATP</name>
        <dbReference type="ChEBI" id="CHEBI:30616"/>
    </ligand>
</feature>
<dbReference type="EMBL" id="QTTN01000016">
    <property type="protein sequence ID" value="REE83831.1"/>
    <property type="molecule type" value="Genomic_DNA"/>
</dbReference>
<evidence type="ECO:0000256" key="12">
    <source>
        <dbReference type="HAMAP-Rule" id="MF_00176"/>
    </source>
</evidence>
<evidence type="ECO:0000256" key="8">
    <source>
        <dbReference type="ARBA" id="ARBA00022917"/>
    </source>
</evidence>
<evidence type="ECO:0000256" key="5">
    <source>
        <dbReference type="ARBA" id="ARBA00022598"/>
    </source>
</evidence>
<dbReference type="GO" id="GO:0016740">
    <property type="term" value="F:transferase activity"/>
    <property type="evidence" value="ECO:0007669"/>
    <property type="project" value="UniProtKB-ARBA"/>
</dbReference>
<gene>
    <name evidence="12" type="primary">serS</name>
    <name evidence="17" type="ORF">A8990_1168</name>
</gene>
<dbReference type="InterPro" id="IPR015866">
    <property type="entry name" value="Ser-tRNA-synth_1_N"/>
</dbReference>
<dbReference type="PANTHER" id="PTHR43697:SF1">
    <property type="entry name" value="SERINE--TRNA LIGASE"/>
    <property type="match status" value="1"/>
</dbReference>
<dbReference type="RefSeq" id="WP_116189761.1">
    <property type="nucleotide sequence ID" value="NZ_QTTN01000016.1"/>
</dbReference>
<name>A0A3D9S112_9BACL</name>
<keyword evidence="15" id="KW-0175">Coiled coil</keyword>
<sequence length="426" mass="47951">MLDVKLLRNDYAKVEQALQNRGKSLDLISEFPTLDGKWRDMLQETEQLKNRRNTVSQEVAKLKKSGGDAEALIIEMREVGDRIKVLDEEIRNVEAQIADLTLAIPNVPNESVPVGASEDDNVEIRRIGEVPSFAFGPKAHFELAQDLGILDFERAAKVTGSRFVFYRGLGARLERALINFMMDLHSDEHGYEEMLPPYIVNRDSLIGTGQLPKFEEDLFKVADTEYYLIPTAEVPVTNVHRDEILSAEELPKNFVAYSACFRSEAGSAGRDTRGLIRQHQFNKIELVKMVKPEESYEELEKLTANAEKVLQLLGLPYRVLTLCTGDMGFSSAKTYDLEVWIPSADTYREISSCSNFEDFQARRANIRFRREAKSKPEFVHTLNGSGLAVGRTVAAILENFQQADGSIVVPEVLRPYMGGLEVISAR</sequence>
<accession>A0A3D9S112</accession>
<dbReference type="HAMAP" id="MF_00176">
    <property type="entry name" value="Ser_tRNA_synth_type1"/>
    <property type="match status" value="1"/>
</dbReference>
<keyword evidence="8 12" id="KW-0648">Protein biosynthesis</keyword>
<dbReference type="InterPro" id="IPR010978">
    <property type="entry name" value="tRNA-bd_arm"/>
</dbReference>
<dbReference type="InterPro" id="IPR033729">
    <property type="entry name" value="SerRS_core"/>
</dbReference>
<dbReference type="Gene3D" id="3.30.930.10">
    <property type="entry name" value="Bira Bifunctional Protein, Domain 2"/>
    <property type="match status" value="1"/>
</dbReference>
<feature type="binding site" evidence="13">
    <location>
        <position position="262"/>
    </location>
    <ligand>
        <name>L-serine</name>
        <dbReference type="ChEBI" id="CHEBI:33384"/>
    </ligand>
</feature>
<organism evidence="17 18">
    <name type="scientific">Paenibacillus taihuensis</name>
    <dbReference type="NCBI Taxonomy" id="1156355"/>
    <lineage>
        <taxon>Bacteria</taxon>
        <taxon>Bacillati</taxon>
        <taxon>Bacillota</taxon>
        <taxon>Bacilli</taxon>
        <taxon>Bacillales</taxon>
        <taxon>Paenibacillaceae</taxon>
        <taxon>Paenibacillus</taxon>
    </lineage>
</organism>
<dbReference type="InterPro" id="IPR042103">
    <property type="entry name" value="SerRS_1_N_sf"/>
</dbReference>
<keyword evidence="18" id="KW-1185">Reference proteome</keyword>
<evidence type="ECO:0000256" key="2">
    <source>
        <dbReference type="ARBA" id="ARBA00005045"/>
    </source>
</evidence>
<dbReference type="Gene3D" id="1.10.287.40">
    <property type="entry name" value="Serine-tRNA synthetase, tRNA binding domain"/>
    <property type="match status" value="1"/>
</dbReference>
<feature type="binding site" evidence="12">
    <location>
        <begin position="231"/>
        <end position="233"/>
    </location>
    <ligand>
        <name>L-serine</name>
        <dbReference type="ChEBI" id="CHEBI:33384"/>
    </ligand>
</feature>
<dbReference type="Pfam" id="PF00587">
    <property type="entry name" value="tRNA-synt_2b"/>
    <property type="match status" value="1"/>
</dbReference>
<evidence type="ECO:0000313" key="17">
    <source>
        <dbReference type="EMBL" id="REE83831.1"/>
    </source>
</evidence>
<dbReference type="UniPathway" id="UPA00906">
    <property type="reaction ID" value="UER00895"/>
</dbReference>
<evidence type="ECO:0000256" key="9">
    <source>
        <dbReference type="ARBA" id="ARBA00023146"/>
    </source>
</evidence>
<feature type="binding site" evidence="12">
    <location>
        <position position="385"/>
    </location>
    <ligand>
        <name>L-serine</name>
        <dbReference type="ChEBI" id="CHEBI:33384"/>
    </ligand>
</feature>
<evidence type="ECO:0000256" key="10">
    <source>
        <dbReference type="ARBA" id="ARBA00047929"/>
    </source>
</evidence>
<evidence type="ECO:0000256" key="3">
    <source>
        <dbReference type="ARBA" id="ARBA00010728"/>
    </source>
</evidence>
<evidence type="ECO:0000256" key="7">
    <source>
        <dbReference type="ARBA" id="ARBA00022840"/>
    </source>
</evidence>
<keyword evidence="6 12" id="KW-0547">Nucleotide-binding</keyword>
<evidence type="ECO:0000259" key="16">
    <source>
        <dbReference type="PROSITE" id="PS50862"/>
    </source>
</evidence>
<dbReference type="GO" id="GO:0005737">
    <property type="term" value="C:cytoplasm"/>
    <property type="evidence" value="ECO:0007669"/>
    <property type="project" value="UniProtKB-SubCell"/>
</dbReference>
<evidence type="ECO:0000256" key="14">
    <source>
        <dbReference type="PIRSR" id="PIRSR001529-2"/>
    </source>
</evidence>
<evidence type="ECO:0000256" key="6">
    <source>
        <dbReference type="ARBA" id="ARBA00022741"/>
    </source>
</evidence>
<dbReference type="Proteomes" id="UP000256304">
    <property type="component" value="Unassembled WGS sequence"/>
</dbReference>